<accession>A0ABW3MFH0</accession>
<evidence type="ECO:0000313" key="1">
    <source>
        <dbReference type="EMBL" id="MFD1048395.1"/>
    </source>
</evidence>
<organism evidence="1 2">
    <name type="scientific">Kibdelosporangium lantanae</name>
    <dbReference type="NCBI Taxonomy" id="1497396"/>
    <lineage>
        <taxon>Bacteria</taxon>
        <taxon>Bacillati</taxon>
        <taxon>Actinomycetota</taxon>
        <taxon>Actinomycetes</taxon>
        <taxon>Pseudonocardiales</taxon>
        <taxon>Pseudonocardiaceae</taxon>
        <taxon>Kibdelosporangium</taxon>
    </lineage>
</organism>
<sequence>KRAGLGAFRESDALDVRTVFSWSYRILSADAARLFRLLSLHSGPDASVGAASSLLGADPCDTQDLLDELTRTRFLMELTPGRFASHDLIRAYAIELRDQYDTPTDQQEALGRLLDYYLHTSYAAALLIGPHQPPDTPPPARPGVTPDVIADRADAMTWFNDERVVLGNVVKNASTQTPVLQPYSWSIAMTMMQFYQRAGLLHDWAATMTAGLDAAERANDTAGQAVMHRTLAGALHYLGRNDDALVHLERTEELFYQLGYTGDHAYVNSNFGTVLIDRGEYVLAIERHERALRLYEEMGDIKGQGISLQSIGHCLTMLGQLDEALAKIRDAMSRYQSIGDRGGEADCWTTLGEIHHRLGTDDQAVKCYRLAVETFRELDDQHGTVVNLILLGDALRYVGSTDEAE</sequence>
<feature type="non-terminal residue" evidence="1">
    <location>
        <position position="405"/>
    </location>
</feature>
<gene>
    <name evidence="1" type="ORF">ACFQ1S_24115</name>
</gene>
<comment type="caution">
    <text evidence="1">The sequence shown here is derived from an EMBL/GenBank/DDBJ whole genome shotgun (WGS) entry which is preliminary data.</text>
</comment>
<dbReference type="Pfam" id="PF13424">
    <property type="entry name" value="TPR_12"/>
    <property type="match status" value="2"/>
</dbReference>
<keyword evidence="2" id="KW-1185">Reference proteome</keyword>
<dbReference type="InterPro" id="IPR019734">
    <property type="entry name" value="TPR_rpt"/>
</dbReference>
<dbReference type="SUPFAM" id="SSF48452">
    <property type="entry name" value="TPR-like"/>
    <property type="match status" value="1"/>
</dbReference>
<dbReference type="Proteomes" id="UP001597045">
    <property type="component" value="Unassembled WGS sequence"/>
</dbReference>
<proteinExistence type="predicted"/>
<evidence type="ECO:0000313" key="2">
    <source>
        <dbReference type="Proteomes" id="UP001597045"/>
    </source>
</evidence>
<dbReference type="InterPro" id="IPR011990">
    <property type="entry name" value="TPR-like_helical_dom_sf"/>
</dbReference>
<reference evidence="2" key="1">
    <citation type="journal article" date="2019" name="Int. J. Syst. Evol. Microbiol.">
        <title>The Global Catalogue of Microorganisms (GCM) 10K type strain sequencing project: providing services to taxonomists for standard genome sequencing and annotation.</title>
        <authorList>
            <consortium name="The Broad Institute Genomics Platform"/>
            <consortium name="The Broad Institute Genome Sequencing Center for Infectious Disease"/>
            <person name="Wu L."/>
            <person name="Ma J."/>
        </authorList>
    </citation>
    <scope>NUCLEOTIDE SEQUENCE [LARGE SCALE GENOMIC DNA]</scope>
    <source>
        <strain evidence="2">JCM 31486</strain>
    </source>
</reference>
<protein>
    <submittedName>
        <fullName evidence="1">Tetratricopeptide repeat protein</fullName>
    </submittedName>
</protein>
<dbReference type="PANTHER" id="PTHR10098">
    <property type="entry name" value="RAPSYN-RELATED"/>
    <property type="match status" value="1"/>
</dbReference>
<feature type="non-terminal residue" evidence="1">
    <location>
        <position position="1"/>
    </location>
</feature>
<dbReference type="Gene3D" id="1.25.40.10">
    <property type="entry name" value="Tetratricopeptide repeat domain"/>
    <property type="match status" value="1"/>
</dbReference>
<name>A0ABW3MFH0_9PSEU</name>
<dbReference type="EMBL" id="JBHTIS010001569">
    <property type="protein sequence ID" value="MFD1048395.1"/>
    <property type="molecule type" value="Genomic_DNA"/>
</dbReference>
<dbReference type="PANTHER" id="PTHR10098:SF108">
    <property type="entry name" value="TETRATRICOPEPTIDE REPEAT PROTEIN 28"/>
    <property type="match status" value="1"/>
</dbReference>
<dbReference type="SMART" id="SM00028">
    <property type="entry name" value="TPR"/>
    <property type="match status" value="4"/>
</dbReference>